<dbReference type="InterPro" id="IPR020084">
    <property type="entry name" value="NUDIX_hydrolase_CS"/>
</dbReference>
<organism evidence="4 5">
    <name type="scientific">Saccharibacillus endophyticus</name>
    <dbReference type="NCBI Taxonomy" id="2060666"/>
    <lineage>
        <taxon>Bacteria</taxon>
        <taxon>Bacillati</taxon>
        <taxon>Bacillota</taxon>
        <taxon>Bacilli</taxon>
        <taxon>Bacillales</taxon>
        <taxon>Paenibacillaceae</taxon>
        <taxon>Saccharibacillus</taxon>
    </lineage>
</organism>
<evidence type="ECO:0000256" key="1">
    <source>
        <dbReference type="ARBA" id="ARBA00001946"/>
    </source>
</evidence>
<evidence type="ECO:0000313" key="5">
    <source>
        <dbReference type="Proteomes" id="UP000605427"/>
    </source>
</evidence>
<dbReference type="CDD" id="cd04683">
    <property type="entry name" value="NUDIX_Hydrolase"/>
    <property type="match status" value="1"/>
</dbReference>
<dbReference type="EMBL" id="BMDD01000005">
    <property type="protein sequence ID" value="GGH84900.1"/>
    <property type="molecule type" value="Genomic_DNA"/>
</dbReference>
<keyword evidence="5" id="KW-1185">Reference proteome</keyword>
<dbReference type="PANTHER" id="PTHR43046:SF16">
    <property type="entry name" value="ADP-RIBOSE PYROPHOSPHATASE YJHB-RELATED"/>
    <property type="match status" value="1"/>
</dbReference>
<comment type="caution">
    <text evidence="4">The sequence shown here is derived from an EMBL/GenBank/DDBJ whole genome shotgun (WGS) entry which is preliminary data.</text>
</comment>
<evidence type="ECO:0000313" key="4">
    <source>
        <dbReference type="EMBL" id="GGH84900.1"/>
    </source>
</evidence>
<sequence length="153" mass="17447">MPVPFKRVSVAHIFLIQQDQVLLLNRQNTGHDDNRYGLPAGKIDRGETAPQAAVREAFEECGAVVDPKDLHLIGVLQIGPPHSEADERINFFFRANRWTGAITNREPDKCQELSWFPLNSLPDTTIPFIKQAWKNAQQGEWYGTFNMKPYARD</sequence>
<dbReference type="PROSITE" id="PS00893">
    <property type="entry name" value="NUDIX_BOX"/>
    <property type="match status" value="1"/>
</dbReference>
<dbReference type="Proteomes" id="UP000605427">
    <property type="component" value="Unassembled WGS sequence"/>
</dbReference>
<dbReference type="SUPFAM" id="SSF55811">
    <property type="entry name" value="Nudix"/>
    <property type="match status" value="1"/>
</dbReference>
<proteinExistence type="predicted"/>
<evidence type="ECO:0000259" key="3">
    <source>
        <dbReference type="PROSITE" id="PS51462"/>
    </source>
</evidence>
<comment type="cofactor">
    <cofactor evidence="1">
        <name>Mg(2+)</name>
        <dbReference type="ChEBI" id="CHEBI:18420"/>
    </cofactor>
</comment>
<dbReference type="InterPro" id="IPR015797">
    <property type="entry name" value="NUDIX_hydrolase-like_dom_sf"/>
</dbReference>
<protein>
    <recommendedName>
        <fullName evidence="3">Nudix hydrolase domain-containing protein</fullName>
    </recommendedName>
</protein>
<dbReference type="Gene3D" id="3.90.79.10">
    <property type="entry name" value="Nucleoside Triphosphate Pyrophosphohydrolase"/>
    <property type="match status" value="1"/>
</dbReference>
<evidence type="ECO:0000256" key="2">
    <source>
        <dbReference type="ARBA" id="ARBA00022801"/>
    </source>
</evidence>
<keyword evidence="2" id="KW-0378">Hydrolase</keyword>
<dbReference type="Pfam" id="PF00293">
    <property type="entry name" value="NUDIX"/>
    <property type="match status" value="1"/>
</dbReference>
<dbReference type="PROSITE" id="PS51462">
    <property type="entry name" value="NUDIX"/>
    <property type="match status" value="1"/>
</dbReference>
<dbReference type="PANTHER" id="PTHR43046">
    <property type="entry name" value="GDP-MANNOSE MANNOSYL HYDROLASE"/>
    <property type="match status" value="1"/>
</dbReference>
<dbReference type="InterPro" id="IPR000086">
    <property type="entry name" value="NUDIX_hydrolase_dom"/>
</dbReference>
<name>A0ABQ2A5B1_9BACL</name>
<gene>
    <name evidence="4" type="ORF">GCM10007362_41060</name>
</gene>
<reference evidence="5" key="1">
    <citation type="journal article" date="2019" name="Int. J. Syst. Evol. Microbiol.">
        <title>The Global Catalogue of Microorganisms (GCM) 10K type strain sequencing project: providing services to taxonomists for standard genome sequencing and annotation.</title>
        <authorList>
            <consortium name="The Broad Institute Genomics Platform"/>
            <consortium name="The Broad Institute Genome Sequencing Center for Infectious Disease"/>
            <person name="Wu L."/>
            <person name="Ma J."/>
        </authorList>
    </citation>
    <scope>NUCLEOTIDE SEQUENCE [LARGE SCALE GENOMIC DNA]</scope>
    <source>
        <strain evidence="5">CCM 8702</strain>
    </source>
</reference>
<dbReference type="RefSeq" id="WP_172241627.1">
    <property type="nucleotide sequence ID" value="NZ_BMDD01000005.1"/>
</dbReference>
<accession>A0ABQ2A5B1</accession>
<feature type="domain" description="Nudix hydrolase" evidence="3">
    <location>
        <begin position="6"/>
        <end position="138"/>
    </location>
</feature>